<gene>
    <name evidence="1" type="ORF">BOTBODRAFT_348481</name>
</gene>
<name>A0A067MR49_BOTB1</name>
<protein>
    <submittedName>
        <fullName evidence="1">Uncharacterized protein</fullName>
    </submittedName>
</protein>
<sequence>MAWKPLSRRFFTSFASRVWPRVCSPPRLRSPSFSRSLSQFAGQSDLYAGMLEQMALADSFHRRALLSPSFRTGKTAQTSLHGCACFTRSLSRQQRHIPVADQADTVPFRPPVIPSKLFLFRFPGRGPFPLPSTPPYAPLEAALPCSSSFQNSCVPSCTAEVFLILGFFWLPGARPGPRGGCQRCFYVGLQL</sequence>
<dbReference type="EMBL" id="KL198038">
    <property type="protein sequence ID" value="KDQ14307.1"/>
    <property type="molecule type" value="Genomic_DNA"/>
</dbReference>
<dbReference type="InParanoid" id="A0A067MR49"/>
<accession>A0A067MR49</accession>
<organism evidence="1 2">
    <name type="scientific">Botryobasidium botryosum (strain FD-172 SS1)</name>
    <dbReference type="NCBI Taxonomy" id="930990"/>
    <lineage>
        <taxon>Eukaryota</taxon>
        <taxon>Fungi</taxon>
        <taxon>Dikarya</taxon>
        <taxon>Basidiomycota</taxon>
        <taxon>Agaricomycotina</taxon>
        <taxon>Agaricomycetes</taxon>
        <taxon>Cantharellales</taxon>
        <taxon>Botryobasidiaceae</taxon>
        <taxon>Botryobasidium</taxon>
    </lineage>
</organism>
<evidence type="ECO:0000313" key="1">
    <source>
        <dbReference type="EMBL" id="KDQ14307.1"/>
    </source>
</evidence>
<dbReference type="AlphaFoldDB" id="A0A067MR49"/>
<reference evidence="2" key="1">
    <citation type="journal article" date="2014" name="Proc. Natl. Acad. Sci. U.S.A.">
        <title>Extensive sampling of basidiomycete genomes demonstrates inadequacy of the white-rot/brown-rot paradigm for wood decay fungi.</title>
        <authorList>
            <person name="Riley R."/>
            <person name="Salamov A.A."/>
            <person name="Brown D.W."/>
            <person name="Nagy L.G."/>
            <person name="Floudas D."/>
            <person name="Held B.W."/>
            <person name="Levasseur A."/>
            <person name="Lombard V."/>
            <person name="Morin E."/>
            <person name="Otillar R."/>
            <person name="Lindquist E.A."/>
            <person name="Sun H."/>
            <person name="LaButti K.M."/>
            <person name="Schmutz J."/>
            <person name="Jabbour D."/>
            <person name="Luo H."/>
            <person name="Baker S.E."/>
            <person name="Pisabarro A.G."/>
            <person name="Walton J.D."/>
            <person name="Blanchette R.A."/>
            <person name="Henrissat B."/>
            <person name="Martin F."/>
            <person name="Cullen D."/>
            <person name="Hibbett D.S."/>
            <person name="Grigoriev I.V."/>
        </authorList>
    </citation>
    <scope>NUCLEOTIDE SEQUENCE [LARGE SCALE GENOMIC DNA]</scope>
    <source>
        <strain evidence="2">FD-172 SS1</strain>
    </source>
</reference>
<proteinExistence type="predicted"/>
<keyword evidence="2" id="KW-1185">Reference proteome</keyword>
<evidence type="ECO:0000313" key="2">
    <source>
        <dbReference type="Proteomes" id="UP000027195"/>
    </source>
</evidence>
<dbReference type="HOGENOM" id="CLU_1421216_0_0_1"/>
<dbReference type="Proteomes" id="UP000027195">
    <property type="component" value="Unassembled WGS sequence"/>
</dbReference>